<dbReference type="InterPro" id="IPR021428">
    <property type="entry name" value="DUF3078"/>
</dbReference>
<dbReference type="Pfam" id="PF11276">
    <property type="entry name" value="DUF3078"/>
    <property type="match status" value="1"/>
</dbReference>
<dbReference type="EMBL" id="BAAAFG010000002">
    <property type="protein sequence ID" value="GAA0871591.1"/>
    <property type="molecule type" value="Genomic_DNA"/>
</dbReference>
<protein>
    <recommendedName>
        <fullName evidence="4">DUF3078 domain-containing protein</fullName>
    </recommendedName>
</protein>
<evidence type="ECO:0000313" key="3">
    <source>
        <dbReference type="Proteomes" id="UP001500507"/>
    </source>
</evidence>
<proteinExistence type="predicted"/>
<evidence type="ECO:0000313" key="2">
    <source>
        <dbReference type="EMBL" id="GAA0871591.1"/>
    </source>
</evidence>
<organism evidence="2 3">
    <name type="scientific">Gangjinia marincola</name>
    <dbReference type="NCBI Taxonomy" id="578463"/>
    <lineage>
        <taxon>Bacteria</taxon>
        <taxon>Pseudomonadati</taxon>
        <taxon>Bacteroidota</taxon>
        <taxon>Flavobacteriia</taxon>
        <taxon>Flavobacteriales</taxon>
        <taxon>Flavobacteriaceae</taxon>
        <taxon>Gangjinia</taxon>
    </lineage>
</organism>
<reference evidence="2 3" key="1">
    <citation type="journal article" date="2019" name="Int. J. Syst. Evol. Microbiol.">
        <title>The Global Catalogue of Microorganisms (GCM) 10K type strain sequencing project: providing services to taxonomists for standard genome sequencing and annotation.</title>
        <authorList>
            <consortium name="The Broad Institute Genomics Platform"/>
            <consortium name="The Broad Institute Genome Sequencing Center for Infectious Disease"/>
            <person name="Wu L."/>
            <person name="Ma J."/>
        </authorList>
    </citation>
    <scope>NUCLEOTIDE SEQUENCE [LARGE SCALE GENOMIC DNA]</scope>
    <source>
        <strain evidence="2 3">JCM 16082</strain>
    </source>
</reference>
<gene>
    <name evidence="2" type="ORF">GCM10009117_07370</name>
</gene>
<evidence type="ECO:0000256" key="1">
    <source>
        <dbReference type="SAM" id="Coils"/>
    </source>
</evidence>
<sequence length="314" mass="35215">MTIVCLLTMVGISSAQTAEELRAQMKPKKDSISELQNEVDALQAQIDNLPGWRIGAFGVIGGNISQFNNWYSQGTPNVSSGNIAITLNAFANLKQEKFFWNNTANTNLQWLKFDDEDDDTDDDSYREATDVFNISTLYGRTITKKLFASALAEYRTTLLDNTNNPGYLDVGIGATWKPITNLIIVAHPLNYNFVFADNDEIFQSSLGAKIVADYTRKIGKLNLKSNFSTFQSYEDSDLSNWTWINTLNYTFWKGIGLGFELGLRDNSQETLAFERAQALAAVSDPPPADFEQPTFDSIDNEIQSYWLIGLSYSF</sequence>
<keyword evidence="1" id="KW-0175">Coiled coil</keyword>
<dbReference type="Proteomes" id="UP001500507">
    <property type="component" value="Unassembled WGS sequence"/>
</dbReference>
<keyword evidence="3" id="KW-1185">Reference proteome</keyword>
<name>A0ABN1MFN5_9FLAO</name>
<evidence type="ECO:0008006" key="4">
    <source>
        <dbReference type="Google" id="ProtNLM"/>
    </source>
</evidence>
<accession>A0ABN1MFN5</accession>
<comment type="caution">
    <text evidence="2">The sequence shown here is derived from an EMBL/GenBank/DDBJ whole genome shotgun (WGS) entry which is preliminary data.</text>
</comment>
<feature type="coiled-coil region" evidence="1">
    <location>
        <begin position="18"/>
        <end position="45"/>
    </location>
</feature>